<keyword evidence="2" id="KW-1185">Reference proteome</keyword>
<comment type="caution">
    <text evidence="1">The sequence shown here is derived from an EMBL/GenBank/DDBJ whole genome shotgun (WGS) entry which is preliminary data.</text>
</comment>
<organism evidence="1 2">
    <name type="scientific">Trichonephila clavipes</name>
    <name type="common">Golden silk orbweaver</name>
    <name type="synonym">Nephila clavipes</name>
    <dbReference type="NCBI Taxonomy" id="2585209"/>
    <lineage>
        <taxon>Eukaryota</taxon>
        <taxon>Metazoa</taxon>
        <taxon>Ecdysozoa</taxon>
        <taxon>Arthropoda</taxon>
        <taxon>Chelicerata</taxon>
        <taxon>Arachnida</taxon>
        <taxon>Araneae</taxon>
        <taxon>Araneomorphae</taxon>
        <taxon>Entelegynae</taxon>
        <taxon>Araneoidea</taxon>
        <taxon>Nephilidae</taxon>
        <taxon>Trichonephila</taxon>
    </lineage>
</organism>
<proteinExistence type="predicted"/>
<protein>
    <submittedName>
        <fullName evidence="1">Uncharacterized protein</fullName>
    </submittedName>
</protein>
<dbReference type="EMBL" id="BMAU01021243">
    <property type="protein sequence ID" value="GFY04018.1"/>
    <property type="molecule type" value="Genomic_DNA"/>
</dbReference>
<accession>A0A8X6S399</accession>
<evidence type="ECO:0000313" key="2">
    <source>
        <dbReference type="Proteomes" id="UP000887159"/>
    </source>
</evidence>
<dbReference type="Proteomes" id="UP000887159">
    <property type="component" value="Unassembled WGS sequence"/>
</dbReference>
<reference evidence="1" key="1">
    <citation type="submission" date="2020-08" db="EMBL/GenBank/DDBJ databases">
        <title>Multicomponent nature underlies the extraordinary mechanical properties of spider dragline silk.</title>
        <authorList>
            <person name="Kono N."/>
            <person name="Nakamura H."/>
            <person name="Mori M."/>
            <person name="Yoshida Y."/>
            <person name="Ohtoshi R."/>
            <person name="Malay A.D."/>
            <person name="Moran D.A.P."/>
            <person name="Tomita M."/>
            <person name="Numata K."/>
            <person name="Arakawa K."/>
        </authorList>
    </citation>
    <scope>NUCLEOTIDE SEQUENCE</scope>
</reference>
<dbReference type="AlphaFoldDB" id="A0A8X6S399"/>
<name>A0A8X6S399_TRICX</name>
<gene>
    <name evidence="1" type="ORF">TNCV_1197961</name>
</gene>
<evidence type="ECO:0000313" key="1">
    <source>
        <dbReference type="EMBL" id="GFY04018.1"/>
    </source>
</evidence>
<sequence length="216" mass="24579">MYTTNPMDWIQVQDSSGLKLVSSRNEDKYVEKLGALLTEEDLTACLASALLPKRLPAKFLFKAGHLVLALSSNRTPDLRNPGNFVRIASFDFDRVSQYRVASMVPTSRKSSKKNYWAPSKRSSLPAEGVVLNLFRTDDDGFFHSIEENFASGVKWWTHDSSLFTIQNRKSLASSWKVDDMVKANRRITIHRVAEELGIGRERAQEMQSPEFSWKAF</sequence>